<accession>A0AAW0AGK3</accession>
<feature type="region of interest" description="Disordered" evidence="1">
    <location>
        <begin position="421"/>
        <end position="457"/>
    </location>
</feature>
<gene>
    <name evidence="2" type="ORF">R3P38DRAFT_3365192</name>
</gene>
<sequence length="570" mass="62509">MVNPYLDWIWSKYTISPHPEQGMLSLRETCSALIKHTLLPSHIILSGGGYVLGRDLVSPFSDVISAMDYLLDLAAKHLRHDKIPCIGRDELDIILGTEAQHSLATQNQIIYAWVRLLDKIWIAKQRLKALCAGDLGHPSLCGDVSTLGSLASALPLALRRKLPRNLIDKFDIKTDEPPYQEPSNLVSMSKSNAMSAHALPASLATSPSSQDPISSFSKTSLDALMRDWNMYMHLDFTDVAMWIVNVDTVRCTLEPEFLHFVMDTVKQIQALLARIASVSASGTADFQVDPHGNLEQLLGANVSLKCLSAAWHALAARMKRAYGFFKVVVAGKATLTDSWLTIPCPSPANTNAVELAEPWTLTSLPAPTLAGIRKDRRLQGSRSAIVHEVEVKRDAASDATDDLDDTIDNDIFTWTPNVSRSYAPLSTNSQNPSSLAEDTERRSLHCQRNNQATGNDAHACNADARWERELYVSPSTRDILTELPPALHEVEPAADGEGGSSAADRFMDDTANERLDRRLASADSAIPSAKKLPPQTPGTRIARRQDALQRNFWAIFLVTLALGSPSCSAF</sequence>
<comment type="caution">
    <text evidence="2">The sequence shown here is derived from an EMBL/GenBank/DDBJ whole genome shotgun (WGS) entry which is preliminary data.</text>
</comment>
<organism evidence="2 3">
    <name type="scientific">Favolaschia claudopus</name>
    <dbReference type="NCBI Taxonomy" id="2862362"/>
    <lineage>
        <taxon>Eukaryota</taxon>
        <taxon>Fungi</taxon>
        <taxon>Dikarya</taxon>
        <taxon>Basidiomycota</taxon>
        <taxon>Agaricomycotina</taxon>
        <taxon>Agaricomycetes</taxon>
        <taxon>Agaricomycetidae</taxon>
        <taxon>Agaricales</taxon>
        <taxon>Marasmiineae</taxon>
        <taxon>Mycenaceae</taxon>
        <taxon>Favolaschia</taxon>
    </lineage>
</organism>
<reference evidence="2 3" key="1">
    <citation type="journal article" date="2024" name="J Genomics">
        <title>Draft genome sequencing and assembly of Favolaschia claudopus CIRM-BRFM 2984 isolated from oak limbs.</title>
        <authorList>
            <person name="Navarro D."/>
            <person name="Drula E."/>
            <person name="Chaduli D."/>
            <person name="Cazenave R."/>
            <person name="Ahrendt S."/>
            <person name="Wang J."/>
            <person name="Lipzen A."/>
            <person name="Daum C."/>
            <person name="Barry K."/>
            <person name="Grigoriev I.V."/>
            <person name="Favel A."/>
            <person name="Rosso M.N."/>
            <person name="Martin F."/>
        </authorList>
    </citation>
    <scope>NUCLEOTIDE SEQUENCE [LARGE SCALE GENOMIC DNA]</scope>
    <source>
        <strain evidence="2 3">CIRM-BRFM 2984</strain>
    </source>
</reference>
<evidence type="ECO:0000313" key="3">
    <source>
        <dbReference type="Proteomes" id="UP001362999"/>
    </source>
</evidence>
<dbReference type="EMBL" id="JAWWNJ010000067">
    <property type="protein sequence ID" value="KAK7008486.1"/>
    <property type="molecule type" value="Genomic_DNA"/>
</dbReference>
<dbReference type="AlphaFoldDB" id="A0AAW0AGK3"/>
<protein>
    <submittedName>
        <fullName evidence="2">Uncharacterized protein</fullName>
    </submittedName>
</protein>
<evidence type="ECO:0000313" key="2">
    <source>
        <dbReference type="EMBL" id="KAK7008486.1"/>
    </source>
</evidence>
<name>A0AAW0AGK3_9AGAR</name>
<feature type="compositionally biased region" description="Polar residues" evidence="1">
    <location>
        <begin position="421"/>
        <end position="436"/>
    </location>
</feature>
<dbReference type="Proteomes" id="UP001362999">
    <property type="component" value="Unassembled WGS sequence"/>
</dbReference>
<evidence type="ECO:0000256" key="1">
    <source>
        <dbReference type="SAM" id="MobiDB-lite"/>
    </source>
</evidence>
<proteinExistence type="predicted"/>
<keyword evidence="3" id="KW-1185">Reference proteome</keyword>